<dbReference type="PANTHER" id="PTHR22993">
    <property type="entry name" value="FORMAMIDOPYRIMIDINE-DNA GLYCOSYLASE"/>
    <property type="match status" value="1"/>
</dbReference>
<comment type="catalytic activity">
    <reaction evidence="15">
        <text>2'-deoxyribonucleotide-(2'-deoxyribose 5'-phosphate)-2'-deoxyribonucleotide-DNA = a 3'-end 2'-deoxyribonucleotide-(2,3-dehydro-2,3-deoxyribose 5'-phosphate)-DNA + a 5'-end 5'-phospho-2'-deoxyribonucleoside-DNA + H(+)</text>
        <dbReference type="Rhea" id="RHEA:66592"/>
        <dbReference type="Rhea" id="RHEA-COMP:13180"/>
        <dbReference type="Rhea" id="RHEA-COMP:16897"/>
        <dbReference type="Rhea" id="RHEA-COMP:17067"/>
        <dbReference type="ChEBI" id="CHEBI:15378"/>
        <dbReference type="ChEBI" id="CHEBI:136412"/>
        <dbReference type="ChEBI" id="CHEBI:157695"/>
        <dbReference type="ChEBI" id="CHEBI:167181"/>
        <dbReference type="EC" id="4.2.99.18"/>
    </reaction>
</comment>
<evidence type="ECO:0000256" key="5">
    <source>
        <dbReference type="ARBA" id="ARBA00022723"/>
    </source>
</evidence>
<sequence length="271" mass="31025">MPELPEMENYRRLLSQLIVGKPITHVTVNRSKSINMPDSEFIYRIVNHRLTQIARRAKHLLFQLDTGETLVLHLMLGGWMHLGSDADKPDRNTQVEFEFNRSEKLYFIGLRLGYLHVYTPSELQEALGDLGPEPLSPEFTLQRFQEMVAQKKGVLKSQLVNQQWIAGIGNCYSDEICYDAGVKPIRKISELTEQEIRQLYASIHHVLTNAIRIGGYMEDPLYVGDTLTGTYNHHCLVYDRGGESCFRCGGTIVLDRSVASRKTFYCPDCQR</sequence>
<comment type="cofactor">
    <cofactor evidence="2">
        <name>Zn(2+)</name>
        <dbReference type="ChEBI" id="CHEBI:29105"/>
    </cofactor>
</comment>
<feature type="domain" description="FPG-type" evidence="17">
    <location>
        <begin position="236"/>
        <end position="271"/>
    </location>
</feature>
<dbReference type="Gene3D" id="1.10.8.50">
    <property type="match status" value="1"/>
</dbReference>
<keyword evidence="7 16" id="KW-0863">Zinc-finger</keyword>
<keyword evidence="9" id="KW-0862">Zinc</keyword>
<dbReference type="EMBL" id="CP090978">
    <property type="protein sequence ID" value="UJF35965.1"/>
    <property type="molecule type" value="Genomic_DNA"/>
</dbReference>
<keyword evidence="11" id="KW-0234">DNA repair</keyword>
<evidence type="ECO:0000256" key="7">
    <source>
        <dbReference type="ARBA" id="ARBA00022771"/>
    </source>
</evidence>
<dbReference type="InterPro" id="IPR010979">
    <property type="entry name" value="Ribosomal_uS13-like_H2TH"/>
</dbReference>
<proteinExistence type="inferred from homology"/>
<keyword evidence="6" id="KW-0227">DNA damage</keyword>
<dbReference type="Pfam" id="PF01149">
    <property type="entry name" value="Fapy_DNA_glyco"/>
    <property type="match status" value="1"/>
</dbReference>
<dbReference type="InterPro" id="IPR020629">
    <property type="entry name" value="FPG_Glyclase"/>
</dbReference>
<dbReference type="NCBIfam" id="TIGR00577">
    <property type="entry name" value="fpg"/>
    <property type="match status" value="1"/>
</dbReference>
<keyword evidence="20" id="KW-1185">Reference proteome</keyword>
<dbReference type="GO" id="GO:0008534">
    <property type="term" value="F:oxidized purine nucleobase lesion DNA N-glycosylase activity"/>
    <property type="evidence" value="ECO:0007669"/>
    <property type="project" value="UniProtKB-EC"/>
</dbReference>
<protein>
    <submittedName>
        <fullName evidence="19">DNA-formamidopyrimidine glycosylase</fullName>
        <ecNumber evidence="19">3.2.2.23</ecNumber>
    </submittedName>
</protein>
<dbReference type="InterPro" id="IPR035937">
    <property type="entry name" value="FPG_N"/>
</dbReference>
<evidence type="ECO:0000259" key="17">
    <source>
        <dbReference type="PROSITE" id="PS51066"/>
    </source>
</evidence>
<evidence type="ECO:0000256" key="14">
    <source>
        <dbReference type="ARBA" id="ARBA00023295"/>
    </source>
</evidence>
<keyword evidence="14 19" id="KW-0326">Glycosidase</keyword>
<dbReference type="SUPFAM" id="SSF81624">
    <property type="entry name" value="N-terminal domain of MutM-like DNA repair proteins"/>
    <property type="match status" value="1"/>
</dbReference>
<evidence type="ECO:0000256" key="2">
    <source>
        <dbReference type="ARBA" id="ARBA00001947"/>
    </source>
</evidence>
<dbReference type="SMART" id="SM01232">
    <property type="entry name" value="H2TH"/>
    <property type="match status" value="1"/>
</dbReference>
<comment type="subunit">
    <text evidence="4">Monomer.</text>
</comment>
<evidence type="ECO:0000256" key="13">
    <source>
        <dbReference type="ARBA" id="ARBA00023268"/>
    </source>
</evidence>
<dbReference type="SUPFAM" id="SSF46946">
    <property type="entry name" value="S13-like H2TH domain"/>
    <property type="match status" value="1"/>
</dbReference>
<gene>
    <name evidence="19" type="primary">mutM</name>
    <name evidence="19" type="ORF">L0M14_13295</name>
</gene>
<dbReference type="EC" id="3.2.2.23" evidence="19"/>
<evidence type="ECO:0000256" key="8">
    <source>
        <dbReference type="ARBA" id="ARBA00022801"/>
    </source>
</evidence>
<dbReference type="Pfam" id="PF06831">
    <property type="entry name" value="H2TH"/>
    <property type="match status" value="1"/>
</dbReference>
<evidence type="ECO:0000313" key="20">
    <source>
        <dbReference type="Proteomes" id="UP001649230"/>
    </source>
</evidence>
<evidence type="ECO:0000256" key="11">
    <source>
        <dbReference type="ARBA" id="ARBA00023204"/>
    </source>
</evidence>
<evidence type="ECO:0000313" key="19">
    <source>
        <dbReference type="EMBL" id="UJF35965.1"/>
    </source>
</evidence>
<evidence type="ECO:0000256" key="15">
    <source>
        <dbReference type="ARBA" id="ARBA00044632"/>
    </source>
</evidence>
<organism evidence="19 20">
    <name type="scientific">Paenibacillus hexagrammi</name>
    <dbReference type="NCBI Taxonomy" id="2908839"/>
    <lineage>
        <taxon>Bacteria</taxon>
        <taxon>Bacillati</taxon>
        <taxon>Bacillota</taxon>
        <taxon>Bacilli</taxon>
        <taxon>Bacillales</taxon>
        <taxon>Paenibacillaceae</taxon>
        <taxon>Paenibacillus</taxon>
    </lineage>
</organism>
<name>A0ABY3SS74_9BACL</name>
<dbReference type="InterPro" id="IPR015886">
    <property type="entry name" value="H2TH_FPG"/>
</dbReference>
<comment type="catalytic activity">
    <reaction evidence="1">
        <text>Hydrolysis of DNA containing ring-opened 7-methylguanine residues, releasing 2,6-diamino-4-hydroxy-5-(N-methyl)formamidopyrimidine.</text>
        <dbReference type="EC" id="3.2.2.23"/>
    </reaction>
</comment>
<keyword evidence="13" id="KW-0511">Multifunctional enzyme</keyword>
<keyword evidence="12" id="KW-0456">Lyase</keyword>
<accession>A0ABY3SS74</accession>
<comment type="similarity">
    <text evidence="3">Belongs to the FPG family.</text>
</comment>
<evidence type="ECO:0000256" key="3">
    <source>
        <dbReference type="ARBA" id="ARBA00009409"/>
    </source>
</evidence>
<dbReference type="PANTHER" id="PTHR22993:SF9">
    <property type="entry name" value="FORMAMIDOPYRIMIDINE-DNA GLYCOSYLASE"/>
    <property type="match status" value="1"/>
</dbReference>
<keyword evidence="10" id="KW-0238">DNA-binding</keyword>
<keyword evidence="5" id="KW-0479">Metal-binding</keyword>
<evidence type="ECO:0000256" key="4">
    <source>
        <dbReference type="ARBA" id="ARBA00011245"/>
    </source>
</evidence>
<evidence type="ECO:0000259" key="18">
    <source>
        <dbReference type="PROSITE" id="PS51068"/>
    </source>
</evidence>
<reference evidence="19 20" key="1">
    <citation type="journal article" date="2024" name="Int. J. Syst. Evol. Microbiol.">
        <title>Paenibacillus hexagrammi sp. nov., a novel bacterium isolated from the gut content of Hexagrammos agrammus.</title>
        <authorList>
            <person name="Jung H.K."/>
            <person name="Kim D.G."/>
            <person name="Zin H."/>
            <person name="Park J."/>
            <person name="Jung H."/>
            <person name="Kim Y.O."/>
            <person name="Kong H.J."/>
            <person name="Kim J.W."/>
            <person name="Kim Y.S."/>
        </authorList>
    </citation>
    <scope>NUCLEOTIDE SEQUENCE [LARGE SCALE GENOMIC DNA]</scope>
    <source>
        <strain evidence="19 20">YPD9-1</strain>
    </source>
</reference>
<dbReference type="PROSITE" id="PS51066">
    <property type="entry name" value="ZF_FPG_2"/>
    <property type="match status" value="1"/>
</dbReference>
<dbReference type="Proteomes" id="UP001649230">
    <property type="component" value="Chromosome"/>
</dbReference>
<keyword evidence="8 19" id="KW-0378">Hydrolase</keyword>
<dbReference type="InterPro" id="IPR000214">
    <property type="entry name" value="Znf_DNA_glyclase/AP_lyase"/>
</dbReference>
<evidence type="ECO:0000256" key="12">
    <source>
        <dbReference type="ARBA" id="ARBA00023239"/>
    </source>
</evidence>
<evidence type="ECO:0000256" key="6">
    <source>
        <dbReference type="ARBA" id="ARBA00022763"/>
    </source>
</evidence>
<dbReference type="Gene3D" id="3.20.190.10">
    <property type="entry name" value="MutM-like, N-terminal"/>
    <property type="match status" value="1"/>
</dbReference>
<feature type="domain" description="Formamidopyrimidine-DNA glycosylase catalytic" evidence="18">
    <location>
        <begin position="2"/>
        <end position="114"/>
    </location>
</feature>
<evidence type="ECO:0000256" key="16">
    <source>
        <dbReference type="PROSITE-ProRule" id="PRU00391"/>
    </source>
</evidence>
<dbReference type="SMART" id="SM00898">
    <property type="entry name" value="Fapy_DNA_glyco"/>
    <property type="match status" value="1"/>
</dbReference>
<evidence type="ECO:0000256" key="1">
    <source>
        <dbReference type="ARBA" id="ARBA00001668"/>
    </source>
</evidence>
<dbReference type="SUPFAM" id="SSF57716">
    <property type="entry name" value="Glucocorticoid receptor-like (DNA-binding domain)"/>
    <property type="match status" value="1"/>
</dbReference>
<dbReference type="RefSeq" id="WP_235122521.1">
    <property type="nucleotide sequence ID" value="NZ_CP090978.1"/>
</dbReference>
<dbReference type="InterPro" id="IPR012319">
    <property type="entry name" value="FPG_cat"/>
</dbReference>
<dbReference type="PROSITE" id="PS51068">
    <property type="entry name" value="FPG_CAT"/>
    <property type="match status" value="1"/>
</dbReference>
<evidence type="ECO:0000256" key="9">
    <source>
        <dbReference type="ARBA" id="ARBA00022833"/>
    </source>
</evidence>
<evidence type="ECO:0000256" key="10">
    <source>
        <dbReference type="ARBA" id="ARBA00023125"/>
    </source>
</evidence>